<dbReference type="InterPro" id="IPR039418">
    <property type="entry name" value="LexA-like"/>
</dbReference>
<dbReference type="InterPro" id="IPR006197">
    <property type="entry name" value="Peptidase_S24_LexA"/>
</dbReference>
<evidence type="ECO:0000256" key="4">
    <source>
        <dbReference type="ARBA" id="ARBA00022813"/>
    </source>
</evidence>
<keyword evidence="4 7" id="KW-0068">Autocatalytic cleavage</keyword>
<dbReference type="InterPro" id="IPR001387">
    <property type="entry name" value="Cro/C1-type_HTH"/>
</dbReference>
<evidence type="ECO:0000256" key="2">
    <source>
        <dbReference type="ARBA" id="ARBA00022763"/>
    </source>
</evidence>
<dbReference type="PROSITE" id="PS50943">
    <property type="entry name" value="HTH_CROC1"/>
    <property type="match status" value="1"/>
</dbReference>
<dbReference type="Pfam" id="PF01381">
    <property type="entry name" value="HTH_3"/>
    <property type="match status" value="1"/>
</dbReference>
<dbReference type="Gene3D" id="2.10.109.10">
    <property type="entry name" value="Umud Fragment, subunit A"/>
    <property type="match status" value="1"/>
</dbReference>
<evidence type="ECO:0000256" key="3">
    <source>
        <dbReference type="ARBA" id="ARBA00022801"/>
    </source>
</evidence>
<keyword evidence="2" id="KW-0227">DNA damage</keyword>
<dbReference type="InterPro" id="IPR015927">
    <property type="entry name" value="Peptidase_S24_S26A/B/C"/>
</dbReference>
<keyword evidence="3 7" id="KW-0378">Hydrolase</keyword>
<dbReference type="GO" id="GO:0006355">
    <property type="term" value="P:regulation of DNA-templated transcription"/>
    <property type="evidence" value="ECO:0007669"/>
    <property type="project" value="InterPro"/>
</dbReference>
<keyword evidence="5" id="KW-0234">DNA repair</keyword>
<sequence>MPRKTSLPTVDLPPWAIAIKTRRESLRLTQEEVAARSGDVLNQTSISRLERGLIHPTLGLSALELDGLLHALRWTPEEFAQATGLEVPLVYRPSGEPQEDVVWLPVVASGTAGRPWPEAGVLPVPKEFVRPGSILIRVEGDSMDTGDDDGLRDGDLVLVDRNLRDLRPGKVFALEILGDGITIKRARKTKRGWVFVSDNPKGPVLEPDEVNVLGEVYRKISIREVK</sequence>
<protein>
    <submittedName>
        <fullName evidence="9">Helix-turn-helix domain-containing protein</fullName>
    </submittedName>
</protein>
<accession>A0A7C5RE84</accession>
<evidence type="ECO:0000256" key="5">
    <source>
        <dbReference type="ARBA" id="ARBA00023204"/>
    </source>
</evidence>
<evidence type="ECO:0000259" key="8">
    <source>
        <dbReference type="PROSITE" id="PS50943"/>
    </source>
</evidence>
<evidence type="ECO:0000256" key="1">
    <source>
        <dbReference type="ARBA" id="ARBA00007484"/>
    </source>
</evidence>
<dbReference type="GO" id="GO:0009432">
    <property type="term" value="P:SOS response"/>
    <property type="evidence" value="ECO:0007669"/>
    <property type="project" value="UniProtKB-KW"/>
</dbReference>
<gene>
    <name evidence="9" type="ORF">ENM28_03410</name>
</gene>
<name>A0A7C5RE84_9DEIN</name>
<dbReference type="Gene3D" id="1.10.260.40">
    <property type="entry name" value="lambda repressor-like DNA-binding domains"/>
    <property type="match status" value="1"/>
</dbReference>
<dbReference type="PRINTS" id="PR00726">
    <property type="entry name" value="LEXASERPTASE"/>
</dbReference>
<dbReference type="GO" id="GO:0003677">
    <property type="term" value="F:DNA binding"/>
    <property type="evidence" value="ECO:0007669"/>
    <property type="project" value="InterPro"/>
</dbReference>
<reference evidence="9" key="1">
    <citation type="journal article" date="2020" name="mSystems">
        <title>Genome- and Community-Level Interaction Insights into Carbon Utilization and Element Cycling Functions of Hydrothermarchaeota in Hydrothermal Sediment.</title>
        <authorList>
            <person name="Zhou Z."/>
            <person name="Liu Y."/>
            <person name="Xu W."/>
            <person name="Pan J."/>
            <person name="Luo Z.H."/>
            <person name="Li M."/>
        </authorList>
    </citation>
    <scope>NUCLEOTIDE SEQUENCE [LARGE SCALE GENOMIC DNA]</scope>
    <source>
        <strain evidence="9">SpSt-1071</strain>
    </source>
</reference>
<dbReference type="Pfam" id="PF00717">
    <property type="entry name" value="Peptidase_S24"/>
    <property type="match status" value="1"/>
</dbReference>
<dbReference type="CDD" id="cd00093">
    <property type="entry name" value="HTH_XRE"/>
    <property type="match status" value="1"/>
</dbReference>
<keyword evidence="6" id="KW-0742">SOS response</keyword>
<feature type="domain" description="HTH cro/C1-type" evidence="8">
    <location>
        <begin position="19"/>
        <end position="79"/>
    </location>
</feature>
<dbReference type="SUPFAM" id="SSF47413">
    <property type="entry name" value="lambda repressor-like DNA-binding domains"/>
    <property type="match status" value="1"/>
</dbReference>
<comment type="caution">
    <text evidence="9">The sequence shown here is derived from an EMBL/GenBank/DDBJ whole genome shotgun (WGS) entry which is preliminary data.</text>
</comment>
<dbReference type="EMBL" id="DRXE01000130">
    <property type="protein sequence ID" value="HHM67757.1"/>
    <property type="molecule type" value="Genomic_DNA"/>
</dbReference>
<evidence type="ECO:0000313" key="9">
    <source>
        <dbReference type="EMBL" id="HHM67757.1"/>
    </source>
</evidence>
<dbReference type="GO" id="GO:0006281">
    <property type="term" value="P:DNA repair"/>
    <property type="evidence" value="ECO:0007669"/>
    <property type="project" value="UniProtKB-KW"/>
</dbReference>
<dbReference type="InterPro" id="IPR036286">
    <property type="entry name" value="LexA/Signal_pep-like_sf"/>
</dbReference>
<comment type="similarity">
    <text evidence="1 7">Belongs to the peptidase S24 family.</text>
</comment>
<dbReference type="GO" id="GO:0016787">
    <property type="term" value="F:hydrolase activity"/>
    <property type="evidence" value="ECO:0007669"/>
    <property type="project" value="UniProtKB-KW"/>
</dbReference>
<evidence type="ECO:0000256" key="7">
    <source>
        <dbReference type="RuleBase" id="RU003991"/>
    </source>
</evidence>
<evidence type="ECO:0000256" key="6">
    <source>
        <dbReference type="ARBA" id="ARBA00023236"/>
    </source>
</evidence>
<proteinExistence type="inferred from homology"/>
<organism evidence="9">
    <name type="scientific">Thermus caliditerrae</name>
    <dbReference type="NCBI Taxonomy" id="1330700"/>
    <lineage>
        <taxon>Bacteria</taxon>
        <taxon>Thermotogati</taxon>
        <taxon>Deinococcota</taxon>
        <taxon>Deinococci</taxon>
        <taxon>Thermales</taxon>
        <taxon>Thermaceae</taxon>
        <taxon>Thermus</taxon>
    </lineage>
</organism>
<dbReference type="InterPro" id="IPR010982">
    <property type="entry name" value="Lambda_DNA-bd_dom_sf"/>
</dbReference>
<dbReference type="AlphaFoldDB" id="A0A7C5RE84"/>
<dbReference type="SUPFAM" id="SSF51306">
    <property type="entry name" value="LexA/Signal peptidase"/>
    <property type="match status" value="1"/>
</dbReference>
<dbReference type="CDD" id="cd06529">
    <property type="entry name" value="S24_LexA-like"/>
    <property type="match status" value="1"/>
</dbReference>